<organism evidence="3 4">
    <name type="scientific">Pseudoglutamicibacter cumminsii</name>
    <dbReference type="NCBI Taxonomy" id="156979"/>
    <lineage>
        <taxon>Bacteria</taxon>
        <taxon>Bacillati</taxon>
        <taxon>Actinomycetota</taxon>
        <taxon>Actinomycetes</taxon>
        <taxon>Micrococcales</taxon>
        <taxon>Micrococcaceae</taxon>
        <taxon>Pseudoglutamicibacter</taxon>
    </lineage>
</organism>
<feature type="compositionally biased region" description="Polar residues" evidence="1">
    <location>
        <begin position="1"/>
        <end position="12"/>
    </location>
</feature>
<sequence>MHSSLIQATSRGPATPETLKPCAKTEADRGSAIVEFIGLSVLLAIPLMYLMLAISMVQASNLAAVAAADQAARIVSHSNATPDSGTSGTRERAEHAIADVMDGYGIAADNASLSVECSGPCPGPGSLITARVEVRVPLPFVPEGVQGIVKTHSETTMLVGEPE</sequence>
<accession>A0AAP4C8Z2</accession>
<evidence type="ECO:0000256" key="1">
    <source>
        <dbReference type="SAM" id="MobiDB-lite"/>
    </source>
</evidence>
<protein>
    <submittedName>
        <fullName evidence="3">Pilus assembly protein</fullName>
    </submittedName>
</protein>
<comment type="caution">
    <text evidence="3">The sequence shown here is derived from an EMBL/GenBank/DDBJ whole genome shotgun (WGS) entry which is preliminary data.</text>
</comment>
<keyword evidence="2" id="KW-1133">Transmembrane helix</keyword>
<gene>
    <name evidence="3" type="ORF">QP116_07045</name>
</gene>
<keyword evidence="2" id="KW-0472">Membrane</keyword>
<dbReference type="AlphaFoldDB" id="A0AAP4C8Z2"/>
<dbReference type="EMBL" id="JASODW010000008">
    <property type="protein sequence ID" value="MDK6275485.1"/>
    <property type="molecule type" value="Genomic_DNA"/>
</dbReference>
<dbReference type="RefSeq" id="WP_285333317.1">
    <property type="nucleotide sequence ID" value="NZ_JASODW010000008.1"/>
</dbReference>
<feature type="region of interest" description="Disordered" evidence="1">
    <location>
        <begin position="1"/>
        <end position="22"/>
    </location>
</feature>
<evidence type="ECO:0000313" key="3">
    <source>
        <dbReference type="EMBL" id="MDK6275485.1"/>
    </source>
</evidence>
<evidence type="ECO:0000313" key="4">
    <source>
        <dbReference type="Proteomes" id="UP001240483"/>
    </source>
</evidence>
<dbReference type="Proteomes" id="UP001240483">
    <property type="component" value="Unassembled WGS sequence"/>
</dbReference>
<keyword evidence="2" id="KW-0812">Transmembrane</keyword>
<name>A0AAP4C8Z2_9MICC</name>
<feature type="transmembrane region" description="Helical" evidence="2">
    <location>
        <begin position="33"/>
        <end position="52"/>
    </location>
</feature>
<evidence type="ECO:0000256" key="2">
    <source>
        <dbReference type="SAM" id="Phobius"/>
    </source>
</evidence>
<reference evidence="3" key="1">
    <citation type="submission" date="2023-05" db="EMBL/GenBank/DDBJ databases">
        <title>Cataloging the Phylogenetic Diversity of Human Bladder Bacteria.</title>
        <authorList>
            <person name="Du J."/>
        </authorList>
    </citation>
    <scope>NUCLEOTIDE SEQUENCE</scope>
    <source>
        <strain evidence="3">UMB9978</strain>
    </source>
</reference>
<proteinExistence type="predicted"/>